<dbReference type="InterPro" id="IPR012902">
    <property type="entry name" value="N_methyl_site"/>
</dbReference>
<evidence type="ECO:0000313" key="6">
    <source>
        <dbReference type="EMBL" id="QKJ88488.1"/>
    </source>
</evidence>
<dbReference type="InterPro" id="IPR016419">
    <property type="entry name" value="Prepilin_Pept-dep_B_prd"/>
</dbReference>
<dbReference type="RefSeq" id="WP_173635343.1">
    <property type="nucleotide sequence ID" value="NZ_CP054212.1"/>
</dbReference>
<keyword evidence="7" id="KW-1185">Reference proteome</keyword>
<evidence type="ECO:0000256" key="5">
    <source>
        <dbReference type="ARBA" id="ARBA00023136"/>
    </source>
</evidence>
<proteinExistence type="predicted"/>
<sequence>MSVNIRGFSLAEMLIALAVSSILLAGAARILPFLQRQTLQLIADVQLQEALQQLIMVLEKAVRRAGYCNGECQGEPLQIGGQQGSCLLVKWDENSNGKWEGRGRENSEFYGYRRRERSLEMQRGVDSCEGSGWEHLSDPSTLAISGLTFARSGAQIKIRLEGYAVAFPQRKRVVEAWVSGMNLP</sequence>
<protein>
    <submittedName>
        <fullName evidence="6">Prepilin peptidase dependent protein B</fullName>
    </submittedName>
</protein>
<name>A0A6M8UCS5_9GAMM</name>
<keyword evidence="3" id="KW-0812">Transmembrane</keyword>
<dbReference type="Pfam" id="PF07963">
    <property type="entry name" value="N_methyl"/>
    <property type="match status" value="1"/>
</dbReference>
<dbReference type="AlphaFoldDB" id="A0A6M8UCS5"/>
<gene>
    <name evidence="6" type="ORF">PMPD1_3572</name>
</gene>
<dbReference type="NCBIfam" id="NF007848">
    <property type="entry name" value="PRK10557.1"/>
    <property type="match status" value="1"/>
</dbReference>
<dbReference type="Proteomes" id="UP000505325">
    <property type="component" value="Chromosome"/>
</dbReference>
<dbReference type="InterPro" id="IPR051621">
    <property type="entry name" value="T2SS_protein_J"/>
</dbReference>
<evidence type="ECO:0000256" key="3">
    <source>
        <dbReference type="ARBA" id="ARBA00022692"/>
    </source>
</evidence>
<dbReference type="PIRSF" id="PIRSF004525">
    <property type="entry name" value="Pilin_peptidase-dep_B_prd"/>
    <property type="match status" value="1"/>
</dbReference>
<keyword evidence="4" id="KW-1133">Transmembrane helix</keyword>
<organism evidence="6 7">
    <name type="scientific">Paramixta manurensis</name>
    <dbReference type="NCBI Taxonomy" id="2740817"/>
    <lineage>
        <taxon>Bacteria</taxon>
        <taxon>Pseudomonadati</taxon>
        <taxon>Pseudomonadota</taxon>
        <taxon>Gammaproteobacteria</taxon>
        <taxon>Enterobacterales</taxon>
        <taxon>Erwiniaceae</taxon>
        <taxon>Paramixta</taxon>
    </lineage>
</organism>
<comment type="subcellular location">
    <subcellularLocation>
        <location evidence="1">Membrane</location>
        <topology evidence="1">Single-pass membrane protein</topology>
    </subcellularLocation>
</comment>
<reference evidence="6 7" key="1">
    <citation type="submission" date="2020-06" db="EMBL/GenBank/DDBJ databases">
        <title>Genome sequence of Paramixta manurensis strain PD-1.</title>
        <authorList>
            <person name="Lee C.W."/>
            <person name="Kim J."/>
        </authorList>
    </citation>
    <scope>NUCLEOTIDE SEQUENCE [LARGE SCALE GENOMIC DNA]</scope>
    <source>
        <strain evidence="6 7">PD-1</strain>
    </source>
</reference>
<accession>A0A6M8UCS5</accession>
<evidence type="ECO:0000256" key="4">
    <source>
        <dbReference type="ARBA" id="ARBA00022989"/>
    </source>
</evidence>
<dbReference type="GO" id="GO:0016020">
    <property type="term" value="C:membrane"/>
    <property type="evidence" value="ECO:0007669"/>
    <property type="project" value="UniProtKB-SubCell"/>
</dbReference>
<keyword evidence="2" id="KW-0488">Methylation</keyword>
<evidence type="ECO:0000313" key="7">
    <source>
        <dbReference type="Proteomes" id="UP000505325"/>
    </source>
</evidence>
<dbReference type="EMBL" id="CP054212">
    <property type="protein sequence ID" value="QKJ88488.1"/>
    <property type="molecule type" value="Genomic_DNA"/>
</dbReference>
<dbReference type="PANTHER" id="PTHR39583:SF3">
    <property type="entry name" value="PREPILIN PEPTIDASE-DEPENDENT PROTEIN B"/>
    <property type="match status" value="1"/>
</dbReference>
<keyword evidence="5" id="KW-0472">Membrane</keyword>
<dbReference type="NCBIfam" id="TIGR02532">
    <property type="entry name" value="IV_pilin_GFxxxE"/>
    <property type="match status" value="1"/>
</dbReference>
<dbReference type="GO" id="GO:0015628">
    <property type="term" value="P:protein secretion by the type II secretion system"/>
    <property type="evidence" value="ECO:0007669"/>
    <property type="project" value="TreeGrafter"/>
</dbReference>
<evidence type="ECO:0000256" key="2">
    <source>
        <dbReference type="ARBA" id="ARBA00022481"/>
    </source>
</evidence>
<dbReference type="KEGG" id="pmak:PMPD1_3572"/>
<evidence type="ECO:0000256" key="1">
    <source>
        <dbReference type="ARBA" id="ARBA00004167"/>
    </source>
</evidence>
<dbReference type="PANTHER" id="PTHR39583">
    <property type="entry name" value="TYPE II SECRETION SYSTEM PROTEIN J-RELATED"/>
    <property type="match status" value="1"/>
</dbReference>